<accession>A0A3A5K5N2</accession>
<dbReference type="EMBL" id="QZWZ01000057">
    <property type="protein sequence ID" value="RJT27869.1"/>
    <property type="molecule type" value="Genomic_DNA"/>
</dbReference>
<keyword evidence="8" id="KW-1185">Reference proteome</keyword>
<dbReference type="Proteomes" id="UP000272706">
    <property type="component" value="Unassembled WGS sequence"/>
</dbReference>
<evidence type="ECO:0000313" key="7">
    <source>
        <dbReference type="EMBL" id="RJT27869.1"/>
    </source>
</evidence>
<reference evidence="7 8" key="1">
    <citation type="submission" date="2018-09" db="EMBL/GenBank/DDBJ databases">
        <title>Mesorhizobium carmichaelinearum sp. nov. isolated from Carmichaelinea spp. root nodules in New Zealand.</title>
        <authorList>
            <person name="De Meyer S.E."/>
        </authorList>
    </citation>
    <scope>NUCLEOTIDE SEQUENCE [LARGE SCALE GENOMIC DNA]</scope>
    <source>
        <strain evidence="7 8">ICMP19557</strain>
    </source>
</reference>
<feature type="transmembrane region" description="Helical" evidence="6">
    <location>
        <begin position="37"/>
        <end position="58"/>
    </location>
</feature>
<dbReference type="InterPro" id="IPR001851">
    <property type="entry name" value="ABC_transp_permease"/>
</dbReference>
<comment type="caution">
    <text evidence="7">The sequence shown here is derived from an EMBL/GenBank/DDBJ whole genome shotgun (WGS) entry which is preliminary data.</text>
</comment>
<dbReference type="Pfam" id="PF02653">
    <property type="entry name" value="BPD_transp_2"/>
    <property type="match status" value="1"/>
</dbReference>
<evidence type="ECO:0000256" key="1">
    <source>
        <dbReference type="ARBA" id="ARBA00004651"/>
    </source>
</evidence>
<feature type="transmembrane region" description="Helical" evidence="6">
    <location>
        <begin position="270"/>
        <end position="297"/>
    </location>
</feature>
<gene>
    <name evidence="7" type="ORF">D3227_35235</name>
</gene>
<evidence type="ECO:0000256" key="6">
    <source>
        <dbReference type="SAM" id="Phobius"/>
    </source>
</evidence>
<dbReference type="GO" id="GO:0005886">
    <property type="term" value="C:plasma membrane"/>
    <property type="evidence" value="ECO:0007669"/>
    <property type="project" value="UniProtKB-SubCell"/>
</dbReference>
<keyword evidence="4 6" id="KW-1133">Transmembrane helix</keyword>
<feature type="transmembrane region" description="Helical" evidence="6">
    <location>
        <begin position="91"/>
        <end position="110"/>
    </location>
</feature>
<evidence type="ECO:0000256" key="5">
    <source>
        <dbReference type="ARBA" id="ARBA00023136"/>
    </source>
</evidence>
<feature type="transmembrane region" description="Helical" evidence="6">
    <location>
        <begin position="117"/>
        <end position="139"/>
    </location>
</feature>
<evidence type="ECO:0000256" key="4">
    <source>
        <dbReference type="ARBA" id="ARBA00022989"/>
    </source>
</evidence>
<evidence type="ECO:0000256" key="2">
    <source>
        <dbReference type="ARBA" id="ARBA00022475"/>
    </source>
</evidence>
<feature type="transmembrane region" description="Helical" evidence="6">
    <location>
        <begin position="238"/>
        <end position="261"/>
    </location>
</feature>
<organism evidence="7 8">
    <name type="scientific">Mesorhizobium waimense</name>
    <dbReference type="NCBI Taxonomy" id="1300307"/>
    <lineage>
        <taxon>Bacteria</taxon>
        <taxon>Pseudomonadati</taxon>
        <taxon>Pseudomonadota</taxon>
        <taxon>Alphaproteobacteria</taxon>
        <taxon>Hyphomicrobiales</taxon>
        <taxon>Phyllobacteriaceae</taxon>
        <taxon>Mesorhizobium</taxon>
    </lineage>
</organism>
<dbReference type="CDD" id="cd06579">
    <property type="entry name" value="TM_PBP1_transp_AraH_like"/>
    <property type="match status" value="1"/>
</dbReference>
<evidence type="ECO:0000256" key="3">
    <source>
        <dbReference type="ARBA" id="ARBA00022692"/>
    </source>
</evidence>
<feature type="transmembrane region" description="Helical" evidence="6">
    <location>
        <begin position="65"/>
        <end position="85"/>
    </location>
</feature>
<keyword evidence="2" id="KW-1003">Cell membrane</keyword>
<proteinExistence type="predicted"/>
<protein>
    <submittedName>
        <fullName evidence="7">ABC transporter permease</fullName>
    </submittedName>
</protein>
<dbReference type="PANTHER" id="PTHR32196:SF63">
    <property type="entry name" value="INNER MEMBRANE ABC TRANSPORTER PERMEASE PROTEIN YJFF"/>
    <property type="match status" value="1"/>
</dbReference>
<sequence>MTLTQNAGIEASPYKGAGRLAGQPKVASRLRFPLKELGPVATLAVLVLVFSLASAQFLSASNLKVVLESSAIPVVLVVGLSFILIQGSIDLSIEGVMAASSMLVSLLIANSVTGFDLGWWAILAGACLGSAFGLVNGLVYTFLRLPSLIVTLATWFVGLGIATLLFPGRQPQILDERLTRLALDKSLGVSALVFLALAVAVFGWLLQTYTQFGRMSYAIGRDEKATRQSGQHVRFHKILAFVLMGLMSGVGGVMISAQLAVGNPAAGEGFLFPAVSAAVIGGTLLSGGTGGVLQSIIGVFILEVLRNGMIQLGVDPYLRHVAEGLTIIAALVIGNWSLRGRLRIVK</sequence>
<dbReference type="RefSeq" id="WP_120018737.1">
    <property type="nucleotide sequence ID" value="NZ_QZWZ01000057.1"/>
</dbReference>
<dbReference type="PANTHER" id="PTHR32196">
    <property type="entry name" value="ABC TRANSPORTER PERMEASE PROTEIN YPHD-RELATED-RELATED"/>
    <property type="match status" value="1"/>
</dbReference>
<keyword evidence="3 6" id="KW-0812">Transmembrane</keyword>
<keyword evidence="5 6" id="KW-0472">Membrane</keyword>
<dbReference type="GO" id="GO:0022857">
    <property type="term" value="F:transmembrane transporter activity"/>
    <property type="evidence" value="ECO:0007669"/>
    <property type="project" value="InterPro"/>
</dbReference>
<dbReference type="AlphaFoldDB" id="A0A3A5K5N2"/>
<feature type="transmembrane region" description="Helical" evidence="6">
    <location>
        <begin position="187"/>
        <end position="206"/>
    </location>
</feature>
<feature type="transmembrane region" description="Helical" evidence="6">
    <location>
        <begin position="145"/>
        <end position="166"/>
    </location>
</feature>
<comment type="subcellular location">
    <subcellularLocation>
        <location evidence="1">Cell membrane</location>
        <topology evidence="1">Multi-pass membrane protein</topology>
    </subcellularLocation>
</comment>
<name>A0A3A5K5N2_9HYPH</name>
<evidence type="ECO:0000313" key="8">
    <source>
        <dbReference type="Proteomes" id="UP000272706"/>
    </source>
</evidence>
<dbReference type="OrthoDB" id="7351039at2"/>